<feature type="compositionally biased region" description="Basic and acidic residues" evidence="1">
    <location>
        <begin position="26"/>
        <end position="35"/>
    </location>
</feature>
<name>A0A9Q0BFL8_9HYPO</name>
<proteinExistence type="predicted"/>
<reference evidence="2" key="1">
    <citation type="journal article" date="2021" name="J Fungi (Basel)">
        <title>Genomic and Metabolomic Analyses of the Marine Fungus Emericellopsis cladophorae: Insights into Saltwater Adaptability Mechanisms and Its Biosynthetic Potential.</title>
        <authorList>
            <person name="Goncalves M.F.M."/>
            <person name="Hilario S."/>
            <person name="Van de Peer Y."/>
            <person name="Esteves A.C."/>
            <person name="Alves A."/>
        </authorList>
    </citation>
    <scope>NUCLEOTIDE SEQUENCE</scope>
    <source>
        <strain evidence="2">MUM 19.33</strain>
    </source>
</reference>
<protein>
    <submittedName>
        <fullName evidence="2">Uncharacterized protein</fullName>
    </submittedName>
</protein>
<feature type="region of interest" description="Disordered" evidence="1">
    <location>
        <begin position="1"/>
        <end position="36"/>
    </location>
</feature>
<sequence>MEATDQQPNRRDPRRRLQQGGQPRPLPRERRERPGAVEATVSLDEHLEWKDETDAQRMVQVDEAILTASWEVFNASAGIEVSQSETYSVIEGLQFDVQCDNQGQIIFWLSYDYFETTWSPYETRGAIWVPVEYGNCKITG</sequence>
<dbReference type="Proteomes" id="UP001055219">
    <property type="component" value="Unassembled WGS sequence"/>
</dbReference>
<comment type="caution">
    <text evidence="2">The sequence shown here is derived from an EMBL/GenBank/DDBJ whole genome shotgun (WGS) entry which is preliminary data.</text>
</comment>
<accession>A0A9Q0BFL8</accession>
<evidence type="ECO:0000256" key="1">
    <source>
        <dbReference type="SAM" id="MobiDB-lite"/>
    </source>
</evidence>
<dbReference type="RefSeq" id="XP_051364478.1">
    <property type="nucleotide sequence ID" value="XM_051504093.1"/>
</dbReference>
<organism evidence="2 3">
    <name type="scientific">Emericellopsis cladophorae</name>
    <dbReference type="NCBI Taxonomy" id="2686198"/>
    <lineage>
        <taxon>Eukaryota</taxon>
        <taxon>Fungi</taxon>
        <taxon>Dikarya</taxon>
        <taxon>Ascomycota</taxon>
        <taxon>Pezizomycotina</taxon>
        <taxon>Sordariomycetes</taxon>
        <taxon>Hypocreomycetidae</taxon>
        <taxon>Hypocreales</taxon>
        <taxon>Bionectriaceae</taxon>
        <taxon>Emericellopsis</taxon>
    </lineage>
</organism>
<evidence type="ECO:0000313" key="2">
    <source>
        <dbReference type="EMBL" id="KAI6783622.1"/>
    </source>
</evidence>
<dbReference type="OrthoDB" id="3677120at2759"/>
<keyword evidence="3" id="KW-1185">Reference proteome</keyword>
<dbReference type="AlphaFoldDB" id="A0A9Q0BFL8"/>
<dbReference type="GeneID" id="75832134"/>
<dbReference type="EMBL" id="JAGIXG020000007">
    <property type="protein sequence ID" value="KAI6783622.1"/>
    <property type="molecule type" value="Genomic_DNA"/>
</dbReference>
<gene>
    <name evidence="2" type="ORF">J7T54_005651</name>
</gene>
<reference evidence="2" key="2">
    <citation type="submission" date="2022-07" db="EMBL/GenBank/DDBJ databases">
        <authorList>
            <person name="Goncalves M.F.M."/>
            <person name="Hilario S."/>
            <person name="Van De Peer Y."/>
            <person name="Esteves A.C."/>
            <person name="Alves A."/>
        </authorList>
    </citation>
    <scope>NUCLEOTIDE SEQUENCE</scope>
    <source>
        <strain evidence="2">MUM 19.33</strain>
    </source>
</reference>
<evidence type="ECO:0000313" key="3">
    <source>
        <dbReference type="Proteomes" id="UP001055219"/>
    </source>
</evidence>